<evidence type="ECO:0000256" key="5">
    <source>
        <dbReference type="ARBA" id="ARBA00022729"/>
    </source>
</evidence>
<accession>V6U471</accession>
<dbReference type="PRINTS" id="PR00705">
    <property type="entry name" value="PAPAIN"/>
</dbReference>
<dbReference type="InterPro" id="IPR025660">
    <property type="entry name" value="Pept_his_AS"/>
</dbReference>
<evidence type="ECO:0000256" key="4">
    <source>
        <dbReference type="ARBA" id="ARBA00022670"/>
    </source>
</evidence>
<dbReference type="Proteomes" id="UP000018040">
    <property type="component" value="Unassembled WGS sequence"/>
</dbReference>
<comment type="subcellular location">
    <subcellularLocation>
        <location evidence="1">Vacuole</location>
    </subcellularLocation>
</comment>
<organism evidence="12 13">
    <name type="scientific">Giardia intestinalis</name>
    <name type="common">Giardia lamblia</name>
    <dbReference type="NCBI Taxonomy" id="5741"/>
    <lineage>
        <taxon>Eukaryota</taxon>
        <taxon>Metamonada</taxon>
        <taxon>Diplomonadida</taxon>
        <taxon>Hexamitidae</taxon>
        <taxon>Giardiinae</taxon>
        <taxon>Giardia</taxon>
    </lineage>
</organism>
<evidence type="ECO:0000313" key="12">
    <source>
        <dbReference type="EMBL" id="ESU45417.1"/>
    </source>
</evidence>
<dbReference type="InterPro" id="IPR000668">
    <property type="entry name" value="Peptidase_C1A_C"/>
</dbReference>
<keyword evidence="9" id="KW-1015">Disulfide bond</keyword>
<dbReference type="InterPro" id="IPR025661">
    <property type="entry name" value="Pept_asp_AS"/>
</dbReference>
<dbReference type="GO" id="GO:0006508">
    <property type="term" value="P:proteolysis"/>
    <property type="evidence" value="ECO:0007669"/>
    <property type="project" value="UniProtKB-KW"/>
</dbReference>
<dbReference type="CDD" id="cd02620">
    <property type="entry name" value="Peptidase_C1A_CathepsinB"/>
    <property type="match status" value="1"/>
</dbReference>
<comment type="caution">
    <text evidence="12">The sequence shown here is derived from an EMBL/GenBank/DDBJ whole genome shotgun (WGS) entry which is preliminary data.</text>
</comment>
<evidence type="ECO:0000256" key="6">
    <source>
        <dbReference type="ARBA" id="ARBA00022801"/>
    </source>
</evidence>
<dbReference type="PROSITE" id="PS00640">
    <property type="entry name" value="THIOL_PROTEASE_ASN"/>
    <property type="match status" value="1"/>
</dbReference>
<keyword evidence="5" id="KW-0732">Signal</keyword>
<dbReference type="Pfam" id="PF00112">
    <property type="entry name" value="Peptidase_C1"/>
    <property type="match status" value="1"/>
</dbReference>
<evidence type="ECO:0000256" key="1">
    <source>
        <dbReference type="ARBA" id="ARBA00004116"/>
    </source>
</evidence>
<dbReference type="SUPFAM" id="SSF54001">
    <property type="entry name" value="Cysteine proteinases"/>
    <property type="match status" value="1"/>
</dbReference>
<reference evidence="12 13" key="2">
    <citation type="journal article" date="2013" name="Genome Biol. Evol.">
        <title>Genome sequencing of Giardia lamblia genotypes A2 and B isolates (DH and GS) and comparative analysis with the genomes of genotypes A1 and E (WB and Pig).</title>
        <authorList>
            <person name="Adam R.D."/>
            <person name="Dahlstrom E.W."/>
            <person name="Martens C.A."/>
            <person name="Bruno D.P."/>
            <person name="Barbian K.D."/>
            <person name="Ricklefs S.M."/>
            <person name="Hernandez M.M."/>
            <person name="Narla N.P."/>
            <person name="Patel R.B."/>
            <person name="Porcella S.F."/>
            <person name="Nash T.E."/>
        </authorList>
    </citation>
    <scope>NUCLEOTIDE SEQUENCE [LARGE SCALE GENOMIC DNA]</scope>
    <source>
        <strain evidence="12 13">GS</strain>
    </source>
</reference>
<comment type="similarity">
    <text evidence="2">Belongs to the peptidase C1 family.</text>
</comment>
<dbReference type="AlphaFoldDB" id="V6U471"/>
<dbReference type="VEuPathDB" id="GiardiaDB:DHA2_14019"/>
<dbReference type="VEuPathDB" id="GiardiaDB:QR46_3020"/>
<dbReference type="GO" id="GO:0005773">
    <property type="term" value="C:vacuole"/>
    <property type="evidence" value="ECO:0007669"/>
    <property type="project" value="UniProtKB-SubCell"/>
</dbReference>
<feature type="non-terminal residue" evidence="12">
    <location>
        <position position="1"/>
    </location>
</feature>
<feature type="domain" description="Peptidase C1A papain C-terminal" evidence="11">
    <location>
        <begin position="94"/>
        <end position="316"/>
    </location>
</feature>
<dbReference type="FunFam" id="3.90.70.10:FF:000096">
    <property type="entry name" value="Cathepsin B-like cysteine protease"/>
    <property type="match status" value="1"/>
</dbReference>
<dbReference type="InterPro" id="IPR013128">
    <property type="entry name" value="Peptidase_C1A"/>
</dbReference>
<keyword evidence="4" id="KW-0645">Protease</keyword>
<dbReference type="SMART" id="SM00645">
    <property type="entry name" value="Pept_C1"/>
    <property type="match status" value="1"/>
</dbReference>
<dbReference type="VEuPathDB" id="GiardiaDB:GL50803_0014019"/>
<keyword evidence="3" id="KW-0926">Vacuole</keyword>
<evidence type="ECO:0000256" key="10">
    <source>
        <dbReference type="ARBA" id="ARBA00060028"/>
    </source>
</evidence>
<dbReference type="VEuPathDB" id="GiardiaDB:GL50581_78"/>
<dbReference type="PROSITE" id="PS00639">
    <property type="entry name" value="THIOL_PROTEASE_HIS"/>
    <property type="match status" value="1"/>
</dbReference>
<evidence type="ECO:0000256" key="9">
    <source>
        <dbReference type="ARBA" id="ARBA00023157"/>
    </source>
</evidence>
<evidence type="ECO:0000256" key="3">
    <source>
        <dbReference type="ARBA" id="ARBA00022554"/>
    </source>
</evidence>
<comment type="function">
    <text evidence="10">Thiol protease which is required for parasite excystation and invasion of the proximal small intestine of the human host.</text>
</comment>
<dbReference type="PROSITE" id="PS00139">
    <property type="entry name" value="THIOL_PROTEASE_CYS"/>
    <property type="match status" value="1"/>
</dbReference>
<keyword evidence="7" id="KW-0788">Thiol protease</keyword>
<evidence type="ECO:0000256" key="2">
    <source>
        <dbReference type="ARBA" id="ARBA00008455"/>
    </source>
</evidence>
<gene>
    <name evidence="12" type="ORF">GSB_14019</name>
</gene>
<dbReference type="Gene3D" id="3.90.70.10">
    <property type="entry name" value="Cysteine proteinases"/>
    <property type="match status" value="1"/>
</dbReference>
<protein>
    <submittedName>
        <fullName evidence="12">Cathepsin B-like cysteine proteinase</fullName>
    </submittedName>
</protein>
<keyword evidence="8" id="KW-0865">Zymogen</keyword>
<dbReference type="GO" id="GO:0008234">
    <property type="term" value="F:cysteine-type peptidase activity"/>
    <property type="evidence" value="ECO:0007669"/>
    <property type="project" value="UniProtKB-KW"/>
</dbReference>
<evidence type="ECO:0000256" key="8">
    <source>
        <dbReference type="ARBA" id="ARBA00023145"/>
    </source>
</evidence>
<dbReference type="InterPro" id="IPR000169">
    <property type="entry name" value="Pept_cys_AS"/>
</dbReference>
<dbReference type="InterPro" id="IPR038765">
    <property type="entry name" value="Papain-like_cys_pep_sf"/>
</dbReference>
<name>V6U471_GIAIN</name>
<evidence type="ECO:0000313" key="13">
    <source>
        <dbReference type="Proteomes" id="UP000018040"/>
    </source>
</evidence>
<dbReference type="EMBL" id="AHHH01000006">
    <property type="protein sequence ID" value="ESU45417.1"/>
    <property type="molecule type" value="Genomic_DNA"/>
</dbReference>
<sequence>VFSSNVSHFFGLHFFSDFKMKLFLLAAAAFSAPALTVSELNHIKSLNPRWKAGIPKRFEGLTKDEISSLLMPVSFLKSMKGSAPRGTFSSYDDVPESYDFREEYPHCIPEVVDQGGCGSCWAFSSVATFGDRRCIAGLDKKPITYSPQYVISCDHGDMACNGGWLPNAWKFLTKTGTTTNECVPYKSGSTTLRGTCPTKCTDGSEKVKLTSASSYKDYGLNIPAMMKAIATDGPLQAAFIVYTDFMYYEGGVYQHMSGYTEGGHAVEMVGYGTDDDGVDYWIIRNSWGPSWGEDGYFRMIRGINDCSIEEQAYGGFFEE</sequence>
<dbReference type="MEROPS" id="C01.094"/>
<reference evidence="13" key="1">
    <citation type="submission" date="2012-02" db="EMBL/GenBank/DDBJ databases">
        <title>Genome sequencing of Giardia lamblia Genotypes A2 and B isolates (DH and GS) and comparative analysis with the genomes of Genotypes A1 and E (WB and Pig).</title>
        <authorList>
            <person name="Adam R."/>
            <person name="Dahlstrom E."/>
            <person name="Martens C."/>
            <person name="Bruno D."/>
            <person name="Barbian K."/>
            <person name="Porcella S.F."/>
            <person name="Nash T."/>
        </authorList>
    </citation>
    <scope>NUCLEOTIDE SEQUENCE</scope>
    <source>
        <strain evidence="13">GS</strain>
    </source>
</reference>
<dbReference type="PANTHER" id="PTHR12411">
    <property type="entry name" value="CYSTEINE PROTEASE FAMILY C1-RELATED"/>
    <property type="match status" value="1"/>
</dbReference>
<evidence type="ECO:0000259" key="11">
    <source>
        <dbReference type="SMART" id="SM00645"/>
    </source>
</evidence>
<keyword evidence="6" id="KW-0378">Hydrolase</keyword>
<dbReference type="OrthoDB" id="640249at2759"/>
<proteinExistence type="inferred from homology"/>
<evidence type="ECO:0000256" key="7">
    <source>
        <dbReference type="ARBA" id="ARBA00022807"/>
    </source>
</evidence>